<gene>
    <name evidence="8" type="ORF">HMPREF9021_00523</name>
</gene>
<evidence type="ECO:0000313" key="9">
    <source>
        <dbReference type="Proteomes" id="UP000017813"/>
    </source>
</evidence>
<evidence type="ECO:0000256" key="3">
    <source>
        <dbReference type="ARBA" id="ARBA00022525"/>
    </source>
</evidence>
<evidence type="ECO:0000256" key="6">
    <source>
        <dbReference type="ARBA" id="ARBA00023026"/>
    </source>
</evidence>
<evidence type="ECO:0000256" key="7">
    <source>
        <dbReference type="ARBA" id="ARBA00023136"/>
    </source>
</evidence>
<keyword evidence="4" id="KW-0800">Toxin</keyword>
<dbReference type="Proteomes" id="UP000017813">
    <property type="component" value="Unassembled WGS sequence"/>
</dbReference>
<reference evidence="8 9" key="2">
    <citation type="submission" date="2011-10" db="EMBL/GenBank/DDBJ databases">
        <title>The Genome Sequence of Simonsiella muelleri ATCC 29453.</title>
        <authorList>
            <consortium name="The Broad Institute Genome Sequencing Platform"/>
            <consortium name="The Broad Institute Genome Sequencing Center for Infectious Disease"/>
            <person name="Earl A."/>
            <person name="Ward D."/>
            <person name="Feldgarden M."/>
            <person name="Gevers D."/>
            <person name="Izard J."/>
            <person name="Baranova O.V."/>
            <person name="Blanton J.M."/>
            <person name="Tanner A.C."/>
            <person name="Dewhirst F."/>
            <person name="Young S.K."/>
            <person name="Zeng Q."/>
            <person name="Gargeya S."/>
            <person name="Fitzgerald M."/>
            <person name="Haas B."/>
            <person name="Abouelleil A."/>
            <person name="Alvarado L."/>
            <person name="Arachchi H.M."/>
            <person name="Berlin A."/>
            <person name="Brown A."/>
            <person name="Chapman S.B."/>
            <person name="Chen Z."/>
            <person name="Dunbar C."/>
            <person name="Freedman E."/>
            <person name="Gearin G."/>
            <person name="Goldberg J."/>
            <person name="Griggs A."/>
            <person name="Gujja S."/>
            <person name="Heiman D."/>
            <person name="Howarth C."/>
            <person name="Larson L."/>
            <person name="Lui A."/>
            <person name="MacDonald P.J.P."/>
            <person name="Montmayeur A."/>
            <person name="Murphy C."/>
            <person name="Neiman D."/>
            <person name="Pearson M."/>
            <person name="Priest M."/>
            <person name="Roberts A."/>
            <person name="Saif S."/>
            <person name="Shea T."/>
            <person name="Shenoy N."/>
            <person name="Sisk P."/>
            <person name="Stolte C."/>
            <person name="Sykes S."/>
            <person name="Wortman J."/>
            <person name="Nusbaum C."/>
            <person name="Birren B."/>
        </authorList>
    </citation>
    <scope>NUCLEOTIDE SEQUENCE [LARGE SCALE GENOMIC DNA]</scope>
    <source>
        <strain evidence="8 9">ATCC 29453</strain>
    </source>
</reference>
<proteinExistence type="predicted"/>
<keyword evidence="3" id="KW-0964">Secreted</keyword>
<dbReference type="PROSITE" id="PS00330">
    <property type="entry name" value="HEMOLYSIN_CALCIUM"/>
    <property type="match status" value="11"/>
</dbReference>
<dbReference type="SUPFAM" id="SSF51120">
    <property type="entry name" value="beta-Roll"/>
    <property type="match status" value="6"/>
</dbReference>
<name>V9H8T2_9NEIS</name>
<dbReference type="PRINTS" id="PR00313">
    <property type="entry name" value="CABNDNGRPT"/>
</dbReference>
<dbReference type="InterPro" id="IPR011049">
    <property type="entry name" value="Serralysin-like_metalloprot_C"/>
</dbReference>
<dbReference type="InterPro" id="IPR050557">
    <property type="entry name" value="RTX_toxin/Mannuronan_C5-epim"/>
</dbReference>
<sequence>MANLKLDLSQDYATQMLSFYLYGEEGSGKVIRPSQIADSKWIRTKDLTVDVDSVDFLEKTGLKNFNPYEFYVIKRFFKNQHENNTTLLVSDFQNFETLRTKVDIINDNNKQHNEKELSINKNSDGTYSLNYQAFRHLFYNKKAHPSEGKNRNNFEISEEPTADYYFYHGEVLNKENLNKNAFVFGSSKLTFDTDKIQFVIDESGNPIRIDNFIVKPATYKSSKTENFDYEGGTEVAEAVNHLLRQITDPSGIGRKVKINYINEDSLINNAKTVFKDEVLLSKNYSKNIFEKAAISVFRLSGFLQEFERIKDTGVIDYLDETGKVVIFDGNAKNILTGTTATNLDLKDSISPLNEEMLYNALGLDIAMKMLLPSSLVFAISALVNYEMHQLNHYRTHLEKGITYIGGNGDDTITGTDKNDHLFGNNNSDTLKGKEGNDYLEGGTGFDTYVIQDKDTIFDSDMNGSVWFGTKNAGIFSRKDSKVDIWNSTNGMIATRQGNDLLVKNGEDAVTIKDYFKLSKHITMQGSHWSGLGIHLIDDTPPTDANTETAPTHLWVGDSHPILDENGNYKNEWNNRDSKTGKIIGGVNEADFNDIIQSDNNDSIIKGLGGHDALSGGQGNDVIEGGDGSDMLFGGGGQDKIRGGDGNDFISSSYHLVVNNRISSNDRWISNLGQHDEVLSVMTNTLWGVYKTESNEIIFSGGKKVNDVAGDEIMGGNGDDTIFGSNHDDYIHGDGYHLSEDGLNIVYETGKDLLIGKGGNDRIHGGLDDDVIWGDAGNAAPQDNGIDVLFGDDGNDRIYGNGNDDILDGGDGDDKLYGDELVKGLDAKYHGNDTLYGRAGKDQLVGQGGDDILYGGMGDDILWGDSNQFSNENITTEPELIGNDFLYGEEGNDTLIGGLGDDFLSGGTGADILIGNEGSDILSGDDGDDKLYGQLGSDSLFGGKGHDLLVGDDDSATAHFDDTLNGGDDNDELIGNGGNDTLYGDDGDDTLFGDGANDGTRNNPLISGKDTLYGGNGNDYLDGGRDDDALYGGSGKDTLIGGMGNDSLYGNEEDDELYGNEGDDIIFGGTGNDVIHGDADEALITDWNQSFNDTLHGNAGDDVMVGGSGNNIMYGDDGNDRLWGGMSELNGDNTFVTPHIIGNNTLYGGNGDDYLFGNVGKDMLYGDDGSDNLYGMDGDDQLFGGAGVDYLHGGKGNDYLNGGLDSDYYYYHHGDGITTIEDLQGQSIISLDSLSHLSINPTAKGLVIYNGIAGDELHLIGYTFNSDDPNAQNVFFTSDGKDFVSLANALHIQEQLNNGNSHGNSNQAPQVTENLSTWLIRENQKATFALPESLFHDDYDRHLNYSVRTADGSQLPAWLTFHTENNELIAQPDFDAAGYKNALILS</sequence>
<dbReference type="PANTHER" id="PTHR38340">
    <property type="entry name" value="S-LAYER PROTEIN"/>
    <property type="match status" value="1"/>
</dbReference>
<evidence type="ECO:0008006" key="10">
    <source>
        <dbReference type="Google" id="ProtNLM"/>
    </source>
</evidence>
<keyword evidence="6" id="KW-0843">Virulence</keyword>
<dbReference type="EMBL" id="ADCY02000007">
    <property type="protein sequence ID" value="EFG31256.2"/>
    <property type="molecule type" value="Genomic_DNA"/>
</dbReference>
<dbReference type="GO" id="GO:0016020">
    <property type="term" value="C:membrane"/>
    <property type="evidence" value="ECO:0007669"/>
    <property type="project" value="UniProtKB-SubCell"/>
</dbReference>
<dbReference type="OrthoDB" id="8605339at2"/>
<dbReference type="PANTHER" id="PTHR38340:SF1">
    <property type="entry name" value="S-LAYER PROTEIN"/>
    <property type="match status" value="1"/>
</dbReference>
<dbReference type="InterPro" id="IPR015919">
    <property type="entry name" value="Cadherin-like_sf"/>
</dbReference>
<dbReference type="InterPro" id="IPR013783">
    <property type="entry name" value="Ig-like_fold"/>
</dbReference>
<keyword evidence="5" id="KW-0677">Repeat</keyword>
<dbReference type="GO" id="GO:0005576">
    <property type="term" value="C:extracellular region"/>
    <property type="evidence" value="ECO:0007669"/>
    <property type="project" value="UniProtKB-SubCell"/>
</dbReference>
<organism evidence="8 9">
    <name type="scientific">Simonsiella muelleri ATCC 29453</name>
    <dbReference type="NCBI Taxonomy" id="641147"/>
    <lineage>
        <taxon>Bacteria</taxon>
        <taxon>Pseudomonadati</taxon>
        <taxon>Pseudomonadota</taxon>
        <taxon>Betaproteobacteria</taxon>
        <taxon>Neisseriales</taxon>
        <taxon>Neisseriaceae</taxon>
        <taxon>Simonsiella</taxon>
    </lineage>
</organism>
<evidence type="ECO:0000256" key="2">
    <source>
        <dbReference type="ARBA" id="ARBA00004613"/>
    </source>
</evidence>
<dbReference type="InterPro" id="IPR018511">
    <property type="entry name" value="Hemolysin-typ_Ca-bd_CS"/>
</dbReference>
<evidence type="ECO:0000256" key="1">
    <source>
        <dbReference type="ARBA" id="ARBA00004370"/>
    </source>
</evidence>
<comment type="subcellular location">
    <subcellularLocation>
        <location evidence="1">Membrane</location>
    </subcellularLocation>
    <subcellularLocation>
        <location evidence="2">Secreted</location>
    </subcellularLocation>
</comment>
<dbReference type="InterPro" id="IPR001343">
    <property type="entry name" value="Hemolysn_Ca-bd"/>
</dbReference>
<dbReference type="RefSeq" id="WP_002641312.1">
    <property type="nucleotide sequence ID" value="NZ_JH815301.1"/>
</dbReference>
<dbReference type="SUPFAM" id="SSF49313">
    <property type="entry name" value="Cadherin-like"/>
    <property type="match status" value="1"/>
</dbReference>
<keyword evidence="9" id="KW-1185">Reference proteome</keyword>
<dbReference type="InterPro" id="IPR003995">
    <property type="entry name" value="RTX_toxin_determinant-A"/>
</dbReference>
<evidence type="ECO:0000313" key="8">
    <source>
        <dbReference type="EMBL" id="EFG31256.2"/>
    </source>
</evidence>
<protein>
    <recommendedName>
        <fullName evidence="10">Haemolysin-type calcium binding-related domain-containing protein</fullName>
    </recommendedName>
</protein>
<keyword evidence="7" id="KW-0472">Membrane</keyword>
<dbReference type="GO" id="GO:0005509">
    <property type="term" value="F:calcium ion binding"/>
    <property type="evidence" value="ECO:0007669"/>
    <property type="project" value="InterPro"/>
</dbReference>
<comment type="caution">
    <text evidence="8">The sequence shown here is derived from an EMBL/GenBank/DDBJ whole genome shotgun (WGS) entry which is preliminary data.</text>
</comment>
<dbReference type="eggNOG" id="COG2931">
    <property type="taxonomic scope" value="Bacteria"/>
</dbReference>
<evidence type="ECO:0000256" key="5">
    <source>
        <dbReference type="ARBA" id="ARBA00022737"/>
    </source>
</evidence>
<dbReference type="STRING" id="641147.HMPREF9021_00523"/>
<dbReference type="GO" id="GO:0090729">
    <property type="term" value="F:toxin activity"/>
    <property type="evidence" value="ECO:0007669"/>
    <property type="project" value="UniProtKB-KW"/>
</dbReference>
<dbReference type="Gene3D" id="2.60.40.10">
    <property type="entry name" value="Immunoglobulins"/>
    <property type="match status" value="1"/>
</dbReference>
<evidence type="ECO:0000256" key="4">
    <source>
        <dbReference type="ARBA" id="ARBA00022656"/>
    </source>
</evidence>
<accession>V9H8T2</accession>
<dbReference type="Pfam" id="PF00353">
    <property type="entry name" value="HemolysinCabind"/>
    <property type="match status" value="15"/>
</dbReference>
<dbReference type="PRINTS" id="PR01488">
    <property type="entry name" value="RTXTOXINA"/>
</dbReference>
<dbReference type="HOGENOM" id="CLU_255322_0_0_4"/>
<dbReference type="Gene3D" id="2.150.10.10">
    <property type="entry name" value="Serralysin-like metalloprotease, C-terminal"/>
    <property type="match status" value="12"/>
</dbReference>
<reference evidence="8 9" key="1">
    <citation type="submission" date="2010-03" db="EMBL/GenBank/DDBJ databases">
        <authorList>
            <consortium name="The Broad Institute Genome Sequencing Platform"/>
            <person name="Ward D."/>
            <person name="Earl A."/>
            <person name="Feldgarden M."/>
            <person name="Gevers D."/>
            <person name="Young S."/>
            <person name="Zeng Q."/>
            <person name="Koehrsen M."/>
            <person name="Alvarado L."/>
            <person name="Berlin A.M."/>
            <person name="Borenstein D."/>
            <person name="Chapman S.B."/>
            <person name="Chen Z."/>
            <person name="Engels R."/>
            <person name="Freedman E."/>
            <person name="Gellesch M."/>
            <person name="Goldberg J."/>
            <person name="Griggs A."/>
            <person name="Gujja S."/>
            <person name="Heilman E.R."/>
            <person name="Heiman D.I."/>
            <person name="Hepburn T.A."/>
            <person name="Howarth C."/>
            <person name="Jen D."/>
            <person name="Larson L."/>
            <person name="Mehta T."/>
            <person name="Park D."/>
            <person name="Pearson M."/>
            <person name="Richards J."/>
            <person name="Roberts A."/>
            <person name="Saif S."/>
            <person name="Shea T.D."/>
            <person name="Shenoy N."/>
            <person name="Sisk P."/>
            <person name="Stolte C."/>
            <person name="Sykes S.N."/>
            <person name="Walk T."/>
            <person name="White J."/>
            <person name="Yandava C."/>
            <person name="Izard J."/>
            <person name="Baranova O.V."/>
            <person name="Blanton J.M."/>
            <person name="Tanner A.C."/>
            <person name="Dewhirst F."/>
            <person name="Haas B."/>
            <person name="Nusbaum C."/>
            <person name="Birren B."/>
        </authorList>
    </citation>
    <scope>NUCLEOTIDE SEQUENCE [LARGE SCALE GENOMIC DNA]</scope>
    <source>
        <strain evidence="8 9">ATCC 29453</strain>
    </source>
</reference>